<comment type="caution">
    <text evidence="7">The sequence shown here is derived from an EMBL/GenBank/DDBJ whole genome shotgun (WGS) entry which is preliminary data.</text>
</comment>
<feature type="binding site" evidence="5">
    <location>
        <position position="477"/>
    </location>
    <ligand>
        <name>Fe cation</name>
        <dbReference type="ChEBI" id="CHEBI:24875"/>
        <note>catalytic</note>
    </ligand>
</feature>
<evidence type="ECO:0000256" key="2">
    <source>
        <dbReference type="ARBA" id="ARBA00022723"/>
    </source>
</evidence>
<proteinExistence type="inferred from homology"/>
<dbReference type="EC" id="1.13.11.-" evidence="6"/>
<organism evidence="7 8">
    <name type="scientific">Tsukamurella sputi</name>
    <dbReference type="NCBI Taxonomy" id="2591848"/>
    <lineage>
        <taxon>Bacteria</taxon>
        <taxon>Bacillati</taxon>
        <taxon>Actinomycetota</taxon>
        <taxon>Actinomycetes</taxon>
        <taxon>Mycobacteriales</taxon>
        <taxon>Tsukamurellaceae</taxon>
        <taxon>Tsukamurella</taxon>
    </lineage>
</organism>
<dbReference type="PANTHER" id="PTHR10543:SF89">
    <property type="entry name" value="CAROTENOID 9,10(9',10')-CLEAVAGE DIOXYGENASE 1"/>
    <property type="match status" value="1"/>
</dbReference>
<protein>
    <recommendedName>
        <fullName evidence="6">Dioxygenase</fullName>
        <ecNumber evidence="6">1.13.11.-</ecNumber>
    </recommendedName>
</protein>
<dbReference type="RefSeq" id="WP_146434744.1">
    <property type="nucleotide sequence ID" value="NZ_VIGV01000004.1"/>
</dbReference>
<accession>A0A5C5RKY6</accession>
<evidence type="ECO:0000256" key="6">
    <source>
        <dbReference type="RuleBase" id="RU364048"/>
    </source>
</evidence>
<feature type="binding site" evidence="5">
    <location>
        <position position="158"/>
    </location>
    <ligand>
        <name>Fe cation</name>
        <dbReference type="ChEBI" id="CHEBI:24875"/>
        <note>catalytic</note>
    </ligand>
</feature>
<keyword evidence="2 5" id="KW-0479">Metal-binding</keyword>
<dbReference type="GO" id="GO:0046872">
    <property type="term" value="F:metal ion binding"/>
    <property type="evidence" value="ECO:0007669"/>
    <property type="project" value="UniProtKB-KW"/>
</dbReference>
<evidence type="ECO:0000256" key="1">
    <source>
        <dbReference type="ARBA" id="ARBA00006787"/>
    </source>
</evidence>
<sequence>MTATLSTNPFLTGEYAPVRGELTEHDLTVTGTLPDWLDGRYLRNGPNPIADVDPDTYNWFTGDGMVHGIRLAGGRALWYRNRWVDSAAVAARLGRRAPSEQGRSFLHGAGANTNVIGWQGRTLALVEAGLACADLTEELDTVDVCDFDGTIRGGYTAHPIEDPETGELHAISYHFGRGNTVQYSVIGTDGRARRTVDVTVGGSPMMHAFSLTRSSVVIYDLPVTFDTRAAVARAVPGPLRPLAGLALGAIVGRVPMPGPMAHRLPRTGSGPLPYRWDPAYRPRVGILPREGTDADTVWIDVDPCFVYHPMNAHDVDGRVVVDLVVHERTFDDDRRGPVEDAHHLERWTLDPATRTCKREPLWDASVEFPRIDDRFLTGAHSDGWVVGSENSNLFGGLLGRVPASGAEPVVRRFGADVSLGEFTFVPRSATADQADGALLGLVTDRREDTTRLAVLDARTLEDIASVALPQRVPAGFHGNWLPTA</sequence>
<dbReference type="Proteomes" id="UP000319792">
    <property type="component" value="Unassembled WGS sequence"/>
</dbReference>
<comment type="cofactor">
    <cofactor evidence="5 6">
        <name>Fe(2+)</name>
        <dbReference type="ChEBI" id="CHEBI:29033"/>
    </cofactor>
    <text evidence="5 6">Binds 1 Fe(2+) ion per subunit.</text>
</comment>
<dbReference type="PANTHER" id="PTHR10543">
    <property type="entry name" value="BETA-CAROTENE DIOXYGENASE"/>
    <property type="match status" value="1"/>
</dbReference>
<keyword evidence="4 5" id="KW-0408">Iron</keyword>
<comment type="similarity">
    <text evidence="1 6">Belongs to the carotenoid oxygenase family.</text>
</comment>
<reference evidence="7 8" key="1">
    <citation type="submission" date="2019-06" db="EMBL/GenBank/DDBJ databases">
        <authorList>
            <person name="Teng J.L.L."/>
            <person name="Lee H.H."/>
            <person name="Lau S.K.P."/>
            <person name="Woo P.C.Y."/>
        </authorList>
    </citation>
    <scope>NUCLEOTIDE SEQUENCE [LARGE SCALE GENOMIC DNA]</scope>
    <source>
        <strain evidence="7 8">HKU70</strain>
    </source>
</reference>
<dbReference type="InterPro" id="IPR004294">
    <property type="entry name" value="Carotenoid_Oase"/>
</dbReference>
<dbReference type="Pfam" id="PF03055">
    <property type="entry name" value="RPE65"/>
    <property type="match status" value="1"/>
</dbReference>
<dbReference type="EMBL" id="VIGV01000004">
    <property type="protein sequence ID" value="TWS23254.1"/>
    <property type="molecule type" value="Genomic_DNA"/>
</dbReference>
<dbReference type="GO" id="GO:0010436">
    <property type="term" value="F:carotenoid dioxygenase activity"/>
    <property type="evidence" value="ECO:0007669"/>
    <property type="project" value="TreeGrafter"/>
</dbReference>
<evidence type="ECO:0000256" key="4">
    <source>
        <dbReference type="ARBA" id="ARBA00023004"/>
    </source>
</evidence>
<dbReference type="OrthoDB" id="6636843at2"/>
<keyword evidence="6" id="KW-0223">Dioxygenase</keyword>
<name>A0A5C5RKY6_9ACTN</name>
<evidence type="ECO:0000256" key="3">
    <source>
        <dbReference type="ARBA" id="ARBA00023002"/>
    </source>
</evidence>
<reference evidence="7 8" key="2">
    <citation type="submission" date="2019-08" db="EMBL/GenBank/DDBJ databases">
        <title>Tsukamurella conjunctivitidis sp. nov., Tsukamurella assacharolytica sp. nov. and Tsukamurella sputae sp. nov. isolated from patients with conjunctivitis, bacteraemia (lymphoma) and respiratory infection (sputum) in Hong Kong.</title>
        <authorList>
            <person name="Fok K.M.N."/>
            <person name="Fong J.Y.H."/>
        </authorList>
    </citation>
    <scope>NUCLEOTIDE SEQUENCE [LARGE SCALE GENOMIC DNA]</scope>
    <source>
        <strain evidence="7 8">HKU70</strain>
    </source>
</reference>
<feature type="binding site" evidence="5">
    <location>
        <position position="308"/>
    </location>
    <ligand>
        <name>Fe cation</name>
        <dbReference type="ChEBI" id="CHEBI:24875"/>
        <note>catalytic</note>
    </ligand>
</feature>
<dbReference type="GO" id="GO:0016121">
    <property type="term" value="P:carotene catabolic process"/>
    <property type="evidence" value="ECO:0007669"/>
    <property type="project" value="TreeGrafter"/>
</dbReference>
<evidence type="ECO:0000313" key="8">
    <source>
        <dbReference type="Proteomes" id="UP000319792"/>
    </source>
</evidence>
<dbReference type="AlphaFoldDB" id="A0A5C5RKY6"/>
<evidence type="ECO:0000256" key="5">
    <source>
        <dbReference type="PIRSR" id="PIRSR604294-1"/>
    </source>
</evidence>
<keyword evidence="3 6" id="KW-0560">Oxidoreductase</keyword>
<evidence type="ECO:0000313" key="7">
    <source>
        <dbReference type="EMBL" id="TWS23254.1"/>
    </source>
</evidence>
<gene>
    <name evidence="7" type="ORF">FK268_13145</name>
</gene>
<keyword evidence="8" id="KW-1185">Reference proteome</keyword>
<feature type="binding site" evidence="5">
    <location>
        <position position="207"/>
    </location>
    <ligand>
        <name>Fe cation</name>
        <dbReference type="ChEBI" id="CHEBI:24875"/>
        <note>catalytic</note>
    </ligand>
</feature>